<dbReference type="RefSeq" id="WP_005739744.1">
    <property type="nucleotide sequence ID" value="NZ_LIIA01000073.1"/>
</dbReference>
<accession>A0A2S4IDT5</accession>
<proteinExistence type="predicted"/>
<keyword evidence="1" id="KW-0472">Membrane</keyword>
<keyword evidence="1" id="KW-0812">Transmembrane</keyword>
<dbReference type="AlphaFoldDB" id="A0A2S4IDT5"/>
<reference evidence="3 4" key="1">
    <citation type="submission" date="2018-08" db="EMBL/GenBank/DDBJ databases">
        <title>Recombination of ecologically and evolutionarily significant loci maintains genetic cohesion in the Pseudomonas syringae species complex.</title>
        <authorList>
            <person name="Dillon M."/>
            <person name="Thakur S."/>
            <person name="Almeida R.N.D."/>
            <person name="Weir B.S."/>
            <person name="Guttman D.S."/>
        </authorList>
    </citation>
    <scope>NUCLEOTIDE SEQUENCE [LARGE SCALE GENOMIC DNA]</scope>
    <source>
        <strain evidence="3 4">19322</strain>
    </source>
</reference>
<name>A0A2S4IDT5_PSEA0</name>
<evidence type="ECO:0000259" key="2">
    <source>
        <dbReference type="Pfam" id="PF20249"/>
    </source>
</evidence>
<evidence type="ECO:0000256" key="1">
    <source>
        <dbReference type="SAM" id="Phobius"/>
    </source>
</evidence>
<dbReference type="CDD" id="cd20708">
    <property type="entry name" value="MIX_IV"/>
    <property type="match status" value="1"/>
</dbReference>
<dbReference type="InterPro" id="IPR046864">
    <property type="entry name" value="VasX_N"/>
</dbReference>
<feature type="domain" description="Toxin VasX N-terminal region" evidence="2">
    <location>
        <begin position="35"/>
        <end position="169"/>
    </location>
</feature>
<keyword evidence="1" id="KW-1133">Transmembrane helix</keyword>
<gene>
    <name evidence="3" type="ORF">ALQ94_05267</name>
</gene>
<evidence type="ECO:0000313" key="3">
    <source>
        <dbReference type="EMBL" id="RML51370.1"/>
    </source>
</evidence>
<sequence>MNSPETHAAIVNLADADRAASARPHDDINSPVASCPASQAKVFMVPVRYALAEQAATHPAFQPGVMPQSHAMAARQLRSGFLYVWQRHGPLQRYAVSAQSMLEPQALADNDTAIESGSLSGLALDKLHETWLLYTEQPLDVKHCARLSEREARQRYMRAIDLREVADALHAPHCPPLSAAEQVIAELIPDTFAWAVTIDQRRNGDINREKTEKLAEAMRRDPSSANINAYVKMTRDNKERESMTRHYPDAREDDVAPGAWSTQPWEALRTKAWLDQTAPDHYQRVEARHTTLYADRSRFLKRHHSGTWFVDYTNPAHRLWLDELAMACLSAQCVRSLGAEQYAEYVRSADSGALRQLFFAWSPTLEGALNSETRLGEIFAALSLENQDNARQAMAKVLEHLAEPILSDMSNMARDATGVWSTLVKRLGAALLLLKSEHTDRLSGAWTTILMAARLGNEVGTRVISEGGTRLLQAFGPGINDFVHWVKSTAHAISIGQVARIVNSPAVQNSGGLAPMVVLLLNTLNTHNYLNQASALEEMDEQRINDTASAALYWGAALVAVLDSQVRKGMGIEVLGRGSAMTPTITLFGGVIGGLSAAAAFKEFKSLSTQLENSQSSVDPWLEIRQNVVGGQVAAYGAQAIVGIAYTSRALLGIISAEAATVGFMLWMGPIIWIIALLGVLYLIAWYLQQTPLQNFLSNCCWSKQRAHDQSPISLKRQMEELDRLYLILYAPRISFTAEEEALPADNRDGITYQGYIKTLTIDLPGATPNNIRLDLSMIGDPMDYQLWLETRGAPGLTERPHTVRNMGAHWLRNSTCEWIPVAQGQGLRLTGVFKRVDRELGSLPRSVSLRVRYGTPFTALYGVQGFIGGAQGLAFTVTPENGVIALRNDPTPKLDSAQVYKLGEQQCSVYLQPGTRW</sequence>
<evidence type="ECO:0000313" key="4">
    <source>
        <dbReference type="Proteomes" id="UP000277952"/>
    </source>
</evidence>
<comment type="caution">
    <text evidence="3">The sequence shown here is derived from an EMBL/GenBank/DDBJ whole genome shotgun (WGS) entry which is preliminary data.</text>
</comment>
<feature type="transmembrane region" description="Helical" evidence="1">
    <location>
        <begin position="633"/>
        <end position="652"/>
    </location>
</feature>
<dbReference type="Pfam" id="PF20249">
    <property type="entry name" value="VasX_N"/>
    <property type="match status" value="1"/>
</dbReference>
<protein>
    <recommendedName>
        <fullName evidence="2">Toxin VasX N-terminal region domain-containing protein</fullName>
    </recommendedName>
</protein>
<feature type="transmembrane region" description="Helical" evidence="1">
    <location>
        <begin position="664"/>
        <end position="688"/>
    </location>
</feature>
<organism evidence="3 4">
    <name type="scientific">Pseudomonas amygdali pv. morsprunorum</name>
    <dbReference type="NCBI Taxonomy" id="129138"/>
    <lineage>
        <taxon>Bacteria</taxon>
        <taxon>Pseudomonadati</taxon>
        <taxon>Pseudomonadota</taxon>
        <taxon>Gammaproteobacteria</taxon>
        <taxon>Pseudomonadales</taxon>
        <taxon>Pseudomonadaceae</taxon>
        <taxon>Pseudomonas</taxon>
        <taxon>Pseudomonas amygdali</taxon>
    </lineage>
</organism>
<dbReference type="EMBL" id="RBNS01000219">
    <property type="protein sequence ID" value="RML51370.1"/>
    <property type="molecule type" value="Genomic_DNA"/>
</dbReference>
<dbReference type="Proteomes" id="UP000277952">
    <property type="component" value="Unassembled WGS sequence"/>
</dbReference>